<evidence type="ECO:0000259" key="7">
    <source>
        <dbReference type="PROSITE" id="PS50110"/>
    </source>
</evidence>
<dbReference type="GO" id="GO:0003677">
    <property type="term" value="F:DNA binding"/>
    <property type="evidence" value="ECO:0007669"/>
    <property type="project" value="UniProtKB-KW"/>
</dbReference>
<dbReference type="CDD" id="cd06170">
    <property type="entry name" value="LuxR_C_like"/>
    <property type="match status" value="1"/>
</dbReference>
<dbReference type="InterPro" id="IPR058245">
    <property type="entry name" value="NreC/VraR/RcsB-like_REC"/>
</dbReference>
<reference evidence="8 9" key="1">
    <citation type="submission" date="2021-03" db="EMBL/GenBank/DDBJ databases">
        <title>Sequencing the genomes of 1000 actinobacteria strains.</title>
        <authorList>
            <person name="Klenk H.-P."/>
        </authorList>
    </citation>
    <scope>NUCLEOTIDE SEQUENCE [LARGE SCALE GENOMIC DNA]</scope>
    <source>
        <strain evidence="8 9">DSM 45516</strain>
    </source>
</reference>
<keyword evidence="9" id="KW-1185">Reference proteome</keyword>
<evidence type="ECO:0000256" key="3">
    <source>
        <dbReference type="ARBA" id="ARBA00023125"/>
    </source>
</evidence>
<keyword evidence="4" id="KW-0804">Transcription</keyword>
<dbReference type="InterPro" id="IPR011006">
    <property type="entry name" value="CheY-like_superfamily"/>
</dbReference>
<evidence type="ECO:0000256" key="4">
    <source>
        <dbReference type="ARBA" id="ARBA00023163"/>
    </source>
</evidence>
<dbReference type="SUPFAM" id="SSF52172">
    <property type="entry name" value="CheY-like"/>
    <property type="match status" value="1"/>
</dbReference>
<dbReference type="InterPro" id="IPR039420">
    <property type="entry name" value="WalR-like"/>
</dbReference>
<dbReference type="InterPro" id="IPR000792">
    <property type="entry name" value="Tscrpt_reg_LuxR_C"/>
</dbReference>
<evidence type="ECO:0000256" key="1">
    <source>
        <dbReference type="ARBA" id="ARBA00022553"/>
    </source>
</evidence>
<dbReference type="PANTHER" id="PTHR43214">
    <property type="entry name" value="TWO-COMPONENT RESPONSE REGULATOR"/>
    <property type="match status" value="1"/>
</dbReference>
<proteinExistence type="predicted"/>
<evidence type="ECO:0000256" key="2">
    <source>
        <dbReference type="ARBA" id="ARBA00023015"/>
    </source>
</evidence>
<dbReference type="SMART" id="SM00421">
    <property type="entry name" value="HTH_LUXR"/>
    <property type="match status" value="1"/>
</dbReference>
<dbReference type="Proteomes" id="UP001519325">
    <property type="component" value="Unassembled WGS sequence"/>
</dbReference>
<feature type="domain" description="HTH luxR-type" evidence="6">
    <location>
        <begin position="176"/>
        <end position="241"/>
    </location>
</feature>
<evidence type="ECO:0000256" key="5">
    <source>
        <dbReference type="PROSITE-ProRule" id="PRU00169"/>
    </source>
</evidence>
<dbReference type="InterPro" id="IPR016032">
    <property type="entry name" value="Sig_transdc_resp-reg_C-effctor"/>
</dbReference>
<dbReference type="CDD" id="cd17535">
    <property type="entry name" value="REC_NarL-like"/>
    <property type="match status" value="1"/>
</dbReference>
<dbReference type="Gene3D" id="3.40.50.2300">
    <property type="match status" value="1"/>
</dbReference>
<dbReference type="PROSITE" id="PS50110">
    <property type="entry name" value="RESPONSE_REGULATORY"/>
    <property type="match status" value="1"/>
</dbReference>
<dbReference type="SMART" id="SM00448">
    <property type="entry name" value="REC"/>
    <property type="match status" value="1"/>
</dbReference>
<keyword evidence="3 8" id="KW-0238">DNA-binding</keyword>
<dbReference type="Pfam" id="PF00196">
    <property type="entry name" value="GerE"/>
    <property type="match status" value="1"/>
</dbReference>
<sequence>MPPVTTLPTVDRPVHDMFDTKGSYVDAAMDAGRPLRIIVADDQASVREGIALMLDVLPDIDVVATAADGQQALERVAEHHPDAVLLDLRMPVLDGVETATRLAADHPDVAVVILSTFADDISALSALRAGARSFLTKDVDRAGIVRALHSAVSGMAVLDARVQDTLLAAARGIPEPAQLPDGLTRREAEILALVARGMTNTEICEALFLTANTVKTHINRIFAKTGSRDRVAAIDYARRHGLA</sequence>
<keyword evidence="1 5" id="KW-0597">Phosphoprotein</keyword>
<feature type="modified residue" description="4-aspartylphosphate" evidence="5">
    <location>
        <position position="87"/>
    </location>
</feature>
<dbReference type="InterPro" id="IPR001789">
    <property type="entry name" value="Sig_transdc_resp-reg_receiver"/>
</dbReference>
<evidence type="ECO:0000313" key="9">
    <source>
        <dbReference type="Proteomes" id="UP001519325"/>
    </source>
</evidence>
<dbReference type="PRINTS" id="PR00038">
    <property type="entry name" value="HTHLUXR"/>
</dbReference>
<evidence type="ECO:0000259" key="6">
    <source>
        <dbReference type="PROSITE" id="PS50043"/>
    </source>
</evidence>
<dbReference type="SUPFAM" id="SSF46894">
    <property type="entry name" value="C-terminal effector domain of the bipartite response regulators"/>
    <property type="match status" value="1"/>
</dbReference>
<dbReference type="RefSeq" id="WP_245365770.1">
    <property type="nucleotide sequence ID" value="NZ_JAGGMR010000001.1"/>
</dbReference>
<keyword evidence="2" id="KW-0805">Transcription regulation</keyword>
<organism evidence="8 9">
    <name type="scientific">Nocardia goodfellowii</name>
    <dbReference type="NCBI Taxonomy" id="882446"/>
    <lineage>
        <taxon>Bacteria</taxon>
        <taxon>Bacillati</taxon>
        <taxon>Actinomycetota</taxon>
        <taxon>Actinomycetes</taxon>
        <taxon>Mycobacteriales</taxon>
        <taxon>Nocardiaceae</taxon>
        <taxon>Nocardia</taxon>
    </lineage>
</organism>
<dbReference type="EMBL" id="JAGGMR010000001">
    <property type="protein sequence ID" value="MBP2187504.1"/>
    <property type="molecule type" value="Genomic_DNA"/>
</dbReference>
<accession>A0ABS4Q751</accession>
<feature type="domain" description="Response regulatory" evidence="7">
    <location>
        <begin position="36"/>
        <end position="152"/>
    </location>
</feature>
<dbReference type="PROSITE" id="PS50043">
    <property type="entry name" value="HTH_LUXR_2"/>
    <property type="match status" value="1"/>
</dbReference>
<comment type="caution">
    <text evidence="8">The sequence shown here is derived from an EMBL/GenBank/DDBJ whole genome shotgun (WGS) entry which is preliminary data.</text>
</comment>
<dbReference type="Pfam" id="PF00072">
    <property type="entry name" value="Response_reg"/>
    <property type="match status" value="1"/>
</dbReference>
<evidence type="ECO:0000313" key="8">
    <source>
        <dbReference type="EMBL" id="MBP2187504.1"/>
    </source>
</evidence>
<dbReference type="PANTHER" id="PTHR43214:SF24">
    <property type="entry name" value="TRANSCRIPTIONAL REGULATORY PROTEIN NARL-RELATED"/>
    <property type="match status" value="1"/>
</dbReference>
<gene>
    <name evidence="8" type="ORF">BJ987_000405</name>
</gene>
<name>A0ABS4Q751_9NOCA</name>
<protein>
    <submittedName>
        <fullName evidence="8">DNA-binding NarL/FixJ family response regulator</fullName>
    </submittedName>
</protein>